<dbReference type="PANTHER" id="PTHR18901:SF38">
    <property type="entry name" value="PSEUDOURIDINE-5'-PHOSPHATASE"/>
    <property type="match status" value="1"/>
</dbReference>
<evidence type="ECO:0000313" key="1">
    <source>
        <dbReference type="EMBL" id="MFD2461806.1"/>
    </source>
</evidence>
<dbReference type="NCBIfam" id="TIGR01509">
    <property type="entry name" value="HAD-SF-IA-v3"/>
    <property type="match status" value="1"/>
</dbReference>
<name>A0ABW5GLP5_9PSEU</name>
<keyword evidence="2" id="KW-1185">Reference proteome</keyword>
<proteinExistence type="predicted"/>
<dbReference type="InterPro" id="IPR041492">
    <property type="entry name" value="HAD_2"/>
</dbReference>
<protein>
    <submittedName>
        <fullName evidence="1">HAD family hydrolase</fullName>
    </submittedName>
</protein>
<keyword evidence="1" id="KW-0378">Hydrolase</keyword>
<dbReference type="SFLD" id="SFLDS00003">
    <property type="entry name" value="Haloacid_Dehalogenase"/>
    <property type="match status" value="1"/>
</dbReference>
<gene>
    <name evidence="1" type="ORF">ACFSYJ_24575</name>
</gene>
<dbReference type="SFLD" id="SFLDG01135">
    <property type="entry name" value="C1.5.6:_HAD__Beta-PGM__Phospha"/>
    <property type="match status" value="1"/>
</dbReference>
<accession>A0ABW5GLP5</accession>
<dbReference type="InterPro" id="IPR036412">
    <property type="entry name" value="HAD-like_sf"/>
</dbReference>
<dbReference type="Gene3D" id="1.10.150.240">
    <property type="entry name" value="Putative phosphatase, domain 2"/>
    <property type="match status" value="1"/>
</dbReference>
<reference evidence="2" key="1">
    <citation type="journal article" date="2019" name="Int. J. Syst. Evol. Microbiol.">
        <title>The Global Catalogue of Microorganisms (GCM) 10K type strain sequencing project: providing services to taxonomists for standard genome sequencing and annotation.</title>
        <authorList>
            <consortium name="The Broad Institute Genomics Platform"/>
            <consortium name="The Broad Institute Genome Sequencing Center for Infectious Disease"/>
            <person name="Wu L."/>
            <person name="Ma J."/>
        </authorList>
    </citation>
    <scope>NUCLEOTIDE SEQUENCE [LARGE SCALE GENOMIC DNA]</scope>
    <source>
        <strain evidence="2">CGMCC 4.7643</strain>
    </source>
</reference>
<sequence>MSIRALIFDFDGTLVDTETAVLAAWQDTFRELGTELPLEKWHEVIGTSTTTPAMFALLAELVGEHDEELIRRSNRTRILARLETEGVREGVLGYLDAATTGGLRLGVASSSSSGWVRTHLDRLGLSARFASVATGDRHAAKPRPDVYLAALAELGVAAGEAIAFEDTPHGVSAAKAAGMTCVAVPNAITAGLDFSRADLVLPGFTARPLGDLLETFTAAR</sequence>
<organism evidence="1 2">
    <name type="scientific">Amycolatopsis samaneae</name>
    <dbReference type="NCBI Taxonomy" id="664691"/>
    <lineage>
        <taxon>Bacteria</taxon>
        <taxon>Bacillati</taxon>
        <taxon>Actinomycetota</taxon>
        <taxon>Actinomycetes</taxon>
        <taxon>Pseudonocardiales</taxon>
        <taxon>Pseudonocardiaceae</taxon>
        <taxon>Amycolatopsis</taxon>
    </lineage>
</organism>
<dbReference type="Pfam" id="PF13419">
    <property type="entry name" value="HAD_2"/>
    <property type="match status" value="1"/>
</dbReference>
<dbReference type="InterPro" id="IPR023214">
    <property type="entry name" value="HAD_sf"/>
</dbReference>
<comment type="caution">
    <text evidence="1">The sequence shown here is derived from an EMBL/GenBank/DDBJ whole genome shotgun (WGS) entry which is preliminary data.</text>
</comment>
<dbReference type="EMBL" id="JBHUKU010000014">
    <property type="protein sequence ID" value="MFD2461806.1"/>
    <property type="molecule type" value="Genomic_DNA"/>
</dbReference>
<dbReference type="Gene3D" id="3.40.50.1000">
    <property type="entry name" value="HAD superfamily/HAD-like"/>
    <property type="match status" value="1"/>
</dbReference>
<dbReference type="GO" id="GO:0016787">
    <property type="term" value="F:hydrolase activity"/>
    <property type="evidence" value="ECO:0007669"/>
    <property type="project" value="UniProtKB-KW"/>
</dbReference>
<evidence type="ECO:0000313" key="2">
    <source>
        <dbReference type="Proteomes" id="UP001597419"/>
    </source>
</evidence>
<dbReference type="SUPFAM" id="SSF56784">
    <property type="entry name" value="HAD-like"/>
    <property type="match status" value="1"/>
</dbReference>
<dbReference type="InterPro" id="IPR006439">
    <property type="entry name" value="HAD-SF_hydro_IA"/>
</dbReference>
<dbReference type="Proteomes" id="UP001597419">
    <property type="component" value="Unassembled WGS sequence"/>
</dbReference>
<dbReference type="RefSeq" id="WP_345390714.1">
    <property type="nucleotide sequence ID" value="NZ_BAABHG010000004.1"/>
</dbReference>
<dbReference type="InterPro" id="IPR023198">
    <property type="entry name" value="PGP-like_dom2"/>
</dbReference>
<dbReference type="PANTHER" id="PTHR18901">
    <property type="entry name" value="2-DEOXYGLUCOSE-6-PHOSPHATE PHOSPHATASE 2"/>
    <property type="match status" value="1"/>
</dbReference>
<dbReference type="SFLD" id="SFLDG01129">
    <property type="entry name" value="C1.5:_HAD__Beta-PGM__Phosphata"/>
    <property type="match status" value="1"/>
</dbReference>